<dbReference type="AlphaFoldDB" id="A0A2C6L2K0"/>
<dbReference type="Proteomes" id="UP000221165">
    <property type="component" value="Unassembled WGS sequence"/>
</dbReference>
<proteinExistence type="predicted"/>
<name>A0A2C6L2K0_9APIC</name>
<evidence type="ECO:0000313" key="1">
    <source>
        <dbReference type="EMBL" id="PHJ21946.1"/>
    </source>
</evidence>
<dbReference type="EMBL" id="MIGC01001936">
    <property type="protein sequence ID" value="PHJ21946.1"/>
    <property type="molecule type" value="Genomic_DNA"/>
</dbReference>
<reference evidence="1 2" key="1">
    <citation type="journal article" date="2017" name="Int. J. Parasitol.">
        <title>The genome of the protozoan parasite Cystoisospora suis and a reverse vaccinology approach to identify vaccine candidates.</title>
        <authorList>
            <person name="Palmieri N."/>
            <person name="Shrestha A."/>
            <person name="Ruttkowski B."/>
            <person name="Beck T."/>
            <person name="Vogl C."/>
            <person name="Tomley F."/>
            <person name="Blake D.P."/>
            <person name="Joachim A."/>
        </authorList>
    </citation>
    <scope>NUCLEOTIDE SEQUENCE [LARGE SCALE GENOMIC DNA]</scope>
    <source>
        <strain evidence="1 2">Wien I</strain>
    </source>
</reference>
<gene>
    <name evidence="1" type="ORF">CSUI_004206</name>
</gene>
<organism evidence="1 2">
    <name type="scientific">Cystoisospora suis</name>
    <dbReference type="NCBI Taxonomy" id="483139"/>
    <lineage>
        <taxon>Eukaryota</taxon>
        <taxon>Sar</taxon>
        <taxon>Alveolata</taxon>
        <taxon>Apicomplexa</taxon>
        <taxon>Conoidasida</taxon>
        <taxon>Coccidia</taxon>
        <taxon>Eucoccidiorida</taxon>
        <taxon>Eimeriorina</taxon>
        <taxon>Sarcocystidae</taxon>
        <taxon>Cystoisospora</taxon>
    </lineage>
</organism>
<dbReference type="GeneID" id="94427610"/>
<evidence type="ECO:0000313" key="2">
    <source>
        <dbReference type="Proteomes" id="UP000221165"/>
    </source>
</evidence>
<dbReference type="VEuPathDB" id="ToxoDB:CSUI_004206"/>
<dbReference type="RefSeq" id="XP_067923625.1">
    <property type="nucleotide sequence ID" value="XM_068064399.1"/>
</dbReference>
<accession>A0A2C6L2K0</accession>
<keyword evidence="2" id="KW-1185">Reference proteome</keyword>
<comment type="caution">
    <text evidence="1">The sequence shown here is derived from an EMBL/GenBank/DDBJ whole genome shotgun (WGS) entry which is preliminary data.</text>
</comment>
<protein>
    <submittedName>
        <fullName evidence="1">Uncharacterized protein</fullName>
    </submittedName>
</protein>
<sequence>MGMDLIIDCGQPSFVIVFGNPGCTLKRARSCGLSALQANDNGDVTDHQRGVPRKELVCVISRQTRRLLNRSSTNGLTPFSKGSHKKVVLLLHFRDLLL</sequence>